<keyword evidence="10" id="KW-0812">Transmembrane</keyword>
<dbReference type="AlphaFoldDB" id="A0A8H7NH37"/>
<keyword evidence="7 9" id="KW-0503">Monooxygenase</keyword>
<evidence type="ECO:0000256" key="4">
    <source>
        <dbReference type="ARBA" id="ARBA00022723"/>
    </source>
</evidence>
<dbReference type="GO" id="GO:0009403">
    <property type="term" value="P:toxin biosynthetic process"/>
    <property type="evidence" value="ECO:0007669"/>
    <property type="project" value="UniProtKB-ARBA"/>
</dbReference>
<keyword evidence="4 8" id="KW-0479">Metal-binding</keyword>
<dbReference type="CDD" id="cd11058">
    <property type="entry name" value="CYP60B-like"/>
    <property type="match status" value="1"/>
</dbReference>
<dbReference type="GO" id="GO:0020037">
    <property type="term" value="F:heme binding"/>
    <property type="evidence" value="ECO:0007669"/>
    <property type="project" value="InterPro"/>
</dbReference>
<sequence>MELSRGLSLYLAFGAGVLFVLWTIVRSLYLVFFHPLSKIPGPVLYTLTDLPYLYHIAKGTWPHVLRSLHEKYGPAVRYTPGDVSFTTADAWKTIYDHKTLANKNFSKDPRFYGASIHSDDPHIINANREDHKRMRRLISHAFSEKALRGQEAIMKQYVDLFITKMSEHAKSGQQLDIVKWFNFTTFDLIGDLSFGQPFGCLESGGYHPWVSMIFDDVQFSSLSQILKRHPMLKYLTKLFMPSELIKRSKEHFKLTKETTLNRVESGNMEREDFMSYILRHSGEKGLSRGEMVENAGILIIAGSETTATLLSGTTFHLLKNRESYDKLTKEIRSTFQSEEEMTLLRVNELPFMIATLNEGFRMYPPVPIGLPRLAPSGGEFIDGYWVPEGTSVSVSQLSSYYSDRNFRDPQQFVPERWLPEGDPKYKSDAKSVLNPFSIGPRNCIGKNLAYAEMRLILARLLWKFDLEIMPESREWDQQKIWSLWSKGELNVKLTEVAR</sequence>
<evidence type="ECO:0000256" key="7">
    <source>
        <dbReference type="ARBA" id="ARBA00023033"/>
    </source>
</evidence>
<dbReference type="GO" id="GO:0005506">
    <property type="term" value="F:iron ion binding"/>
    <property type="evidence" value="ECO:0007669"/>
    <property type="project" value="InterPro"/>
</dbReference>
<evidence type="ECO:0000313" key="11">
    <source>
        <dbReference type="EMBL" id="KAF9755780.1"/>
    </source>
</evidence>
<evidence type="ECO:0000256" key="2">
    <source>
        <dbReference type="ARBA" id="ARBA00010617"/>
    </source>
</evidence>
<dbReference type="Proteomes" id="UP000616885">
    <property type="component" value="Unassembled WGS sequence"/>
</dbReference>
<dbReference type="FunFam" id="1.10.630.10:FF:000047">
    <property type="entry name" value="Cytochrome P450 monooxygenase"/>
    <property type="match status" value="1"/>
</dbReference>
<organism evidence="11 12">
    <name type="scientific">Bionectria ochroleuca</name>
    <name type="common">Gliocladium roseum</name>
    <dbReference type="NCBI Taxonomy" id="29856"/>
    <lineage>
        <taxon>Eukaryota</taxon>
        <taxon>Fungi</taxon>
        <taxon>Dikarya</taxon>
        <taxon>Ascomycota</taxon>
        <taxon>Pezizomycotina</taxon>
        <taxon>Sordariomycetes</taxon>
        <taxon>Hypocreomycetidae</taxon>
        <taxon>Hypocreales</taxon>
        <taxon>Bionectriaceae</taxon>
        <taxon>Clonostachys</taxon>
    </lineage>
</organism>
<evidence type="ECO:0000256" key="6">
    <source>
        <dbReference type="ARBA" id="ARBA00023004"/>
    </source>
</evidence>
<dbReference type="InterPro" id="IPR001128">
    <property type="entry name" value="Cyt_P450"/>
</dbReference>
<dbReference type="Pfam" id="PF00067">
    <property type="entry name" value="p450"/>
    <property type="match status" value="1"/>
</dbReference>
<dbReference type="SUPFAM" id="SSF48264">
    <property type="entry name" value="Cytochrome P450"/>
    <property type="match status" value="1"/>
</dbReference>
<dbReference type="EMBL" id="JADCTT010000003">
    <property type="protein sequence ID" value="KAF9755780.1"/>
    <property type="molecule type" value="Genomic_DNA"/>
</dbReference>
<comment type="similarity">
    <text evidence="2 9">Belongs to the cytochrome P450 family.</text>
</comment>
<dbReference type="PANTHER" id="PTHR24305:SF230">
    <property type="entry name" value="P450, PUTATIVE (EUROFUNG)-RELATED"/>
    <property type="match status" value="1"/>
</dbReference>
<evidence type="ECO:0000256" key="5">
    <source>
        <dbReference type="ARBA" id="ARBA00023002"/>
    </source>
</evidence>
<keyword evidence="10" id="KW-0472">Membrane</keyword>
<keyword evidence="10" id="KW-1133">Transmembrane helix</keyword>
<proteinExistence type="inferred from homology"/>
<gene>
    <name evidence="11" type="ORF">IM811_011221</name>
</gene>
<dbReference type="GO" id="GO:0016705">
    <property type="term" value="F:oxidoreductase activity, acting on paired donors, with incorporation or reduction of molecular oxygen"/>
    <property type="evidence" value="ECO:0007669"/>
    <property type="project" value="InterPro"/>
</dbReference>
<dbReference type="InterPro" id="IPR017972">
    <property type="entry name" value="Cyt_P450_CS"/>
</dbReference>
<dbReference type="Gene3D" id="1.10.630.10">
    <property type="entry name" value="Cytochrome P450"/>
    <property type="match status" value="1"/>
</dbReference>
<dbReference type="GO" id="GO:0004497">
    <property type="term" value="F:monooxygenase activity"/>
    <property type="evidence" value="ECO:0007669"/>
    <property type="project" value="UniProtKB-KW"/>
</dbReference>
<evidence type="ECO:0000256" key="1">
    <source>
        <dbReference type="ARBA" id="ARBA00001971"/>
    </source>
</evidence>
<feature type="transmembrane region" description="Helical" evidence="10">
    <location>
        <begin position="7"/>
        <end position="32"/>
    </location>
</feature>
<reference evidence="11" key="1">
    <citation type="submission" date="2020-10" db="EMBL/GenBank/DDBJ databases">
        <title>High-Quality Genome Resource of Clonostachys rosea strain S41 by Oxford Nanopore Long-Read Sequencing.</title>
        <authorList>
            <person name="Wang H."/>
        </authorList>
    </citation>
    <scope>NUCLEOTIDE SEQUENCE</scope>
    <source>
        <strain evidence="11">S41</strain>
    </source>
</reference>
<evidence type="ECO:0000256" key="3">
    <source>
        <dbReference type="ARBA" id="ARBA00022617"/>
    </source>
</evidence>
<keyword evidence="6 8" id="KW-0408">Iron</keyword>
<evidence type="ECO:0000313" key="12">
    <source>
        <dbReference type="Proteomes" id="UP000616885"/>
    </source>
</evidence>
<dbReference type="PRINTS" id="PR00463">
    <property type="entry name" value="EP450I"/>
</dbReference>
<keyword evidence="5 9" id="KW-0560">Oxidoreductase</keyword>
<name>A0A8H7NH37_BIOOC</name>
<keyword evidence="3 8" id="KW-0349">Heme</keyword>
<dbReference type="InterPro" id="IPR002401">
    <property type="entry name" value="Cyt_P450_E_grp-I"/>
</dbReference>
<comment type="caution">
    <text evidence="11">The sequence shown here is derived from an EMBL/GenBank/DDBJ whole genome shotgun (WGS) entry which is preliminary data.</text>
</comment>
<accession>A0A8H7NH37</accession>
<evidence type="ECO:0000256" key="9">
    <source>
        <dbReference type="RuleBase" id="RU000461"/>
    </source>
</evidence>
<dbReference type="PANTHER" id="PTHR24305">
    <property type="entry name" value="CYTOCHROME P450"/>
    <property type="match status" value="1"/>
</dbReference>
<comment type="cofactor">
    <cofactor evidence="1 8">
        <name>heme</name>
        <dbReference type="ChEBI" id="CHEBI:30413"/>
    </cofactor>
</comment>
<dbReference type="InterPro" id="IPR036396">
    <property type="entry name" value="Cyt_P450_sf"/>
</dbReference>
<dbReference type="PRINTS" id="PR00385">
    <property type="entry name" value="P450"/>
</dbReference>
<evidence type="ECO:0000256" key="8">
    <source>
        <dbReference type="PIRSR" id="PIRSR602401-1"/>
    </source>
</evidence>
<evidence type="ECO:0000256" key="10">
    <source>
        <dbReference type="SAM" id="Phobius"/>
    </source>
</evidence>
<dbReference type="PROSITE" id="PS00086">
    <property type="entry name" value="CYTOCHROME_P450"/>
    <property type="match status" value="1"/>
</dbReference>
<protein>
    <submittedName>
        <fullName evidence="11">Uncharacterized protein</fullName>
    </submittedName>
</protein>
<dbReference type="InterPro" id="IPR050121">
    <property type="entry name" value="Cytochrome_P450_monoxygenase"/>
</dbReference>
<feature type="binding site" description="axial binding residue" evidence="8">
    <location>
        <position position="443"/>
    </location>
    <ligand>
        <name>heme</name>
        <dbReference type="ChEBI" id="CHEBI:30413"/>
    </ligand>
    <ligandPart>
        <name>Fe</name>
        <dbReference type="ChEBI" id="CHEBI:18248"/>
    </ligandPart>
</feature>